<gene>
    <name evidence="2" type="ORF">WS67_05755</name>
</gene>
<dbReference type="Gene3D" id="3.40.50.12080">
    <property type="match status" value="1"/>
</dbReference>
<evidence type="ECO:0000313" key="3">
    <source>
        <dbReference type="Proteomes" id="UP000062788"/>
    </source>
</evidence>
<evidence type="ECO:0000259" key="1">
    <source>
        <dbReference type="Pfam" id="PF18588"/>
    </source>
</evidence>
<protein>
    <recommendedName>
        <fullName evidence="1">Polysaccharide biosynthesis enzyme WcbI domain-containing protein</fullName>
    </recommendedName>
</protein>
<dbReference type="Proteomes" id="UP000062788">
    <property type="component" value="Unassembled WGS sequence"/>
</dbReference>
<sequence>MTHSLSLICPHAKVESCDYWGFQHSADFWRQHIRVYDHIIAIPEFQRLGIVDLEAMPNVLMMPAVYFRAYHPDLQYVFHAGKPVKSPLDDYHSTIVFAAYQHGCSVARTKALFNEKTYDALCYFSQWEREKKDFLDRYAEYDLDFSPELSRWTRAGAFMHSVNHPKAHALHDVALKVAKKVAGDAVVESGIVPHDTLVRLPVFPIFPELAERFGVEHGSYLFKGADYDLLTLDEFIEASFAAYANFDKSELYGNSPHLTRALQMIGGEL</sequence>
<name>A0A103E6Y4_9BURK</name>
<reference evidence="2 3" key="1">
    <citation type="submission" date="2015-11" db="EMBL/GenBank/DDBJ databases">
        <title>Expanding the genomic diversity of Burkholderia species for the development of highly accurate diagnostics.</title>
        <authorList>
            <person name="Sahl J."/>
            <person name="Keim P."/>
            <person name="Wagner D."/>
        </authorList>
    </citation>
    <scope>NUCLEOTIDE SEQUENCE [LARGE SCALE GENOMIC DNA]</scope>
    <source>
        <strain evidence="2 3">TSV85</strain>
    </source>
</reference>
<dbReference type="EMBL" id="LOWA01000014">
    <property type="protein sequence ID" value="KVE29433.1"/>
    <property type="molecule type" value="Genomic_DNA"/>
</dbReference>
<dbReference type="OrthoDB" id="8557826at2"/>
<dbReference type="AlphaFoldDB" id="A0A103E6Y4"/>
<dbReference type="InterPro" id="IPR041307">
    <property type="entry name" value="WcbI"/>
</dbReference>
<dbReference type="Pfam" id="PF18588">
    <property type="entry name" value="WcbI"/>
    <property type="match status" value="1"/>
</dbReference>
<proteinExistence type="predicted"/>
<organism evidence="2 3">
    <name type="scientific">Burkholderia singularis</name>
    <dbReference type="NCBI Taxonomy" id="1503053"/>
    <lineage>
        <taxon>Bacteria</taxon>
        <taxon>Pseudomonadati</taxon>
        <taxon>Pseudomonadota</taxon>
        <taxon>Betaproteobacteria</taxon>
        <taxon>Burkholderiales</taxon>
        <taxon>Burkholderiaceae</taxon>
        <taxon>Burkholderia</taxon>
        <taxon>pseudomallei group</taxon>
    </lineage>
</organism>
<keyword evidence="3" id="KW-1185">Reference proteome</keyword>
<evidence type="ECO:0000313" key="2">
    <source>
        <dbReference type="EMBL" id="KVE29433.1"/>
    </source>
</evidence>
<accession>A0A103E6Y4</accession>
<feature type="domain" description="Polysaccharide biosynthesis enzyme WcbI" evidence="1">
    <location>
        <begin position="52"/>
        <end position="181"/>
    </location>
</feature>
<comment type="caution">
    <text evidence="2">The sequence shown here is derived from an EMBL/GenBank/DDBJ whole genome shotgun (WGS) entry which is preliminary data.</text>
</comment>